<evidence type="ECO:0000313" key="3">
    <source>
        <dbReference type="Proteomes" id="UP000613580"/>
    </source>
</evidence>
<dbReference type="Proteomes" id="UP000613580">
    <property type="component" value="Unassembled WGS sequence"/>
</dbReference>
<dbReference type="GO" id="GO:0030544">
    <property type="term" value="F:Hsp70 protein binding"/>
    <property type="evidence" value="ECO:0007669"/>
    <property type="project" value="TreeGrafter"/>
</dbReference>
<dbReference type="OrthoDB" id="1262810at2759"/>
<dbReference type="PANTHER" id="PTHR15600:SF42">
    <property type="entry name" value="SACSIN"/>
    <property type="match status" value="1"/>
</dbReference>
<protein>
    <recommendedName>
        <fullName evidence="1">Sacsin/Nov domain-containing protein</fullName>
    </recommendedName>
</protein>
<keyword evidence="3" id="KW-1185">Reference proteome</keyword>
<comment type="caution">
    <text evidence="2">The sequence shown here is derived from an EMBL/GenBank/DDBJ whole genome shotgun (WGS) entry which is preliminary data.</text>
</comment>
<dbReference type="InterPro" id="IPR011333">
    <property type="entry name" value="SKP1/BTB/POZ_sf"/>
</dbReference>
<dbReference type="InterPro" id="IPR052972">
    <property type="entry name" value="Sacsin_chaperone_reg"/>
</dbReference>
<gene>
    <name evidence="2" type="ORF">HMN09_00014600</name>
</gene>
<sequence length="2575" mass="286984">MHSKIGKFGIGVRACYHVTDNPHFLSNDTLVIFDPHERFSDGRVGGVKITLGAEEREAYADQLAAFSGSLLPSADGLYPGTVVRLPLRTQEQALRSTIKDEPYEASRILSLFEDFVEKELSEVMLFLKHVRSITLKTIHPDGREEVYGTALIKGMDAVTIERRQFSRTTGARQESFRCTVEVNVGGKVTTQTWRVLHRVSSTDETAKVIQDRVGYDASAKLAHDKLFSHVALALPVDPIPEDTFNGRLFTLLPLPIHTGFPLHMHAILALTQDRQSLRNIEETGADKQSRERLLVSWNRAIFDKFLPDAWRVLLSILVENNELPDIWFAWPSNRSDKTKYWSDIVAWLLTRVVELDLAVFPKYNDAGHHVSLSEALIASTQSPELLEVLAKVGVVIVKPPAHIYRLLASRLDMQNRLLHPSRLRGPLQSHIADIVAATETDKDIILRYLVTSPGTLNNALDLPLLPSLHGPRVALTRSGQFCLVDAVETDVFGDSDCNGHLIPLDRLERDVAAVLNGSKMSNLKRFDFSHVQTYLARSVFGTFLRGGLDEVVGAVATAQIQWLARFWSFVEQWSAKQRNWLVGRIGDFHLLPTNRNTLRKLSKGVFRPILGQKSKETMDAWSLLGVRFLHQDIDVTTVHNFNQNSILSSSYIPTLLDHVSSSNSISQLSVPSASLIRVHVVGILRQTVIVWPLSQENKELSQENKDLFVQLPIFPLRIPVSGPHTFSRSTEGPAAGRLIFLRVDDGYPIPVLPGGTSFFDLKGPGNVLATLIDATATKIAINDVGVLTLAIDHLVAQPEALQEALVDRIVARLSDLPSTSVQKLAQTPFIPVVGDSCKRAPSEVVDPNGPLAPLYAGEPGKLPAGKWASGLNLWLLMAHVPFQRSLTAEIVQERVAYLGRSWGESQRSEIFEKAKVFLRLLNESWPDIWRVVPGRCLTTTAWIPICEAEPLAKASDCRREDANQPVRLFDLVLRPVQERIALNPGLRKVLGWNSLSADVLRQQLTRALTYDIQHRHLRLEALIVELSHRNLSDGDIAALREIVGDDAWIPVEPAGTVLTADLALMRSSDVLPGRRFKAIPARFLENPVSDFLTRMGCRSDPLLSTLLRELALLVEVRDSRIRTSEAVRLLEEISKHSDQFSSEIRAQILVPDRDAHLYPMSEIFFVDSGSTEFFPETGQPANKRISEDLARQLGIPFLSSLGLVDDEDDELQMGEDFTERVKGVLKEYDINYALNEFLANAVDAKATEFALVLDERAWESRRVISPHLGPLQQRPSLFLYNDAVFTKEDLDGLRRIGTGGKRLLPDTIGQYGLGALGLFYFTDVVQIVSAEYFLVLDPSGTHLPPLRRGGRRTSLLQRTSHIARQYPDQLAPFESLFEFSASSPSYPKTIFRLPLRTSPKTEDERRRLLSPAVSLSDCRNLLSGQYRSLAKDAMFFTPLKQITATHRSPSEIQLLWAVSAARSPEDLRDDYQILDLTTTALNRPKSQQRWLVSSSKTPIAQVPPEHHAVLEKRQSSTDGLVTCLALRLDAAVLTDTTAATPTHYLFSSLRLPVLTSLPVHVSAPFKISADRRHIRLDPADHRGQRLPHAAFNMWLLQSVIPSLYIATLALAAEFVPTGKHGGDPFAAWPSKGTHDDEISRFVTEAFYALAVKSAEPICRTVAGTYIAPVDAVIPQLFTPYEVRVLLCRVRPADYVEPPSRVATALTHALVAESTERQIRRVGADYVRAVLIPWSAQLVAGFEAKQIKAREIEQVLRFLLSSKVSIADLPLLLLCDGNLATPGSARYICNDSPPTIFASSHFLCAFEDPQLGDLLRATPSANVSLFDTNAVVSLIRAIVPPAQRTTHSPQIATWIVGLWSVVASLPGPPSLDDLASFPLVPTTAGDHVSLAYCRRSEVLRRPVDHRRLANVISAMERMGFTFCILPEAARQAECGYFSVTTFLSALPTPASPFAGLTEDQISHVSGWVQDHIFEVLQQDHRLILRKLPIWTARRGGVDVLCSANDLQWLPTGCSADAFDEFAVGGIPIAPDVQSLSYVMNWEPARQPLDSETIKRYLDLSTPLSGLHGHRSIASYLRMLREYLKLAGNDMIPVPDGDMRMRDVHDLYDSTVTLLREALHSVATTVFPHQALQAFALHLRYRGLQYDVDWAAFLRCAQTVSEDLTRRGLSERDVEARATLVYEFFSDVLPSIVMDKSHLWNQLDGLRFIPRSPDRSPTSTTFDATEFCRPIPMIASPADLVLSAYLPIAWSQRGTFRVPPSNQLTLLNKTLGVPSVADVVNHLAVLALQGADAYRQNRSLLHQLRATYKYLNSSRKSEVELHLSARKNERLFLNVDNPDEDDWAGQWKSAAEMQFDIPYDYGTLVGVRRFLQEYRPLLLAAGVGQHHRAQYAPSAAAAASSSDALRHAFNAMRLAGELTDLKFEPVRQETEDDSEDSSLLRAHRSFVAAAIPHVRASVGWREGSADEDTYSFPGTYFGACAVLEFIYTGRIAAKPAQIDEGHADFLRDMLELLASAHEWGMNDLKDEVGRVIDEWGLLSRVTYWMIERQAKEYEAEALLEYCHDFREKNPSAVDSDV</sequence>
<dbReference type="InterPro" id="IPR058210">
    <property type="entry name" value="SACS/Nov_dom"/>
</dbReference>
<evidence type="ECO:0000259" key="1">
    <source>
        <dbReference type="Pfam" id="PF25794"/>
    </source>
</evidence>
<accession>A0A8H6WM15</accession>
<reference evidence="2" key="1">
    <citation type="submission" date="2020-05" db="EMBL/GenBank/DDBJ databases">
        <title>Mycena genomes resolve the evolution of fungal bioluminescence.</title>
        <authorList>
            <person name="Tsai I.J."/>
        </authorList>
    </citation>
    <scope>NUCLEOTIDE SEQUENCE</scope>
    <source>
        <strain evidence="2">110903Hualien_Pintung</strain>
    </source>
</reference>
<dbReference type="Gene3D" id="3.30.710.10">
    <property type="entry name" value="Potassium Channel Kv1.1, Chain A"/>
    <property type="match status" value="1"/>
</dbReference>
<feature type="domain" description="Sacsin/Nov" evidence="1">
    <location>
        <begin position="3"/>
        <end position="143"/>
    </location>
</feature>
<dbReference type="PANTHER" id="PTHR15600">
    <property type="entry name" value="SACSIN"/>
    <property type="match status" value="1"/>
</dbReference>
<proteinExistence type="predicted"/>
<evidence type="ECO:0000313" key="2">
    <source>
        <dbReference type="EMBL" id="KAF7322367.1"/>
    </source>
</evidence>
<name>A0A8H6WM15_MYCCL</name>
<dbReference type="Pfam" id="PF25794">
    <property type="entry name" value="SACS"/>
    <property type="match status" value="2"/>
</dbReference>
<dbReference type="SUPFAM" id="SSF55874">
    <property type="entry name" value="ATPase domain of HSP90 chaperone/DNA topoisomerase II/histidine kinase"/>
    <property type="match status" value="1"/>
</dbReference>
<organism evidence="2 3">
    <name type="scientific">Mycena chlorophos</name>
    <name type="common">Agaric fungus</name>
    <name type="synonym">Agaricus chlorophos</name>
    <dbReference type="NCBI Taxonomy" id="658473"/>
    <lineage>
        <taxon>Eukaryota</taxon>
        <taxon>Fungi</taxon>
        <taxon>Dikarya</taxon>
        <taxon>Basidiomycota</taxon>
        <taxon>Agaricomycotina</taxon>
        <taxon>Agaricomycetes</taxon>
        <taxon>Agaricomycetidae</taxon>
        <taxon>Agaricales</taxon>
        <taxon>Marasmiineae</taxon>
        <taxon>Mycenaceae</taxon>
        <taxon>Mycena</taxon>
    </lineage>
</organism>
<dbReference type="EMBL" id="JACAZE010000001">
    <property type="protein sequence ID" value="KAF7322367.1"/>
    <property type="molecule type" value="Genomic_DNA"/>
</dbReference>
<feature type="domain" description="Sacsin/Nov" evidence="1">
    <location>
        <begin position="1215"/>
        <end position="1446"/>
    </location>
</feature>
<dbReference type="InterPro" id="IPR036890">
    <property type="entry name" value="HATPase_C_sf"/>
</dbReference>